<keyword evidence="2" id="KW-1185">Reference proteome</keyword>
<organism evidence="1 2">
    <name type="scientific">Phascolarctobacterium succinatutens YIT 12067</name>
    <dbReference type="NCBI Taxonomy" id="626939"/>
    <lineage>
        <taxon>Bacteria</taxon>
        <taxon>Bacillati</taxon>
        <taxon>Bacillota</taxon>
        <taxon>Negativicutes</taxon>
        <taxon>Acidaminococcales</taxon>
        <taxon>Acidaminococcaceae</taxon>
        <taxon>Phascolarctobacterium</taxon>
    </lineage>
</organism>
<name>E8LGF7_9FIRM</name>
<evidence type="ECO:0000313" key="1">
    <source>
        <dbReference type="EMBL" id="EFY04113.1"/>
    </source>
</evidence>
<dbReference type="RefSeq" id="WP_009146309.1">
    <property type="nucleotide sequence ID" value="NZ_GL830930.1"/>
</dbReference>
<dbReference type="HOGENOM" id="CLU_2827403_0_0_9"/>
<protein>
    <submittedName>
        <fullName evidence="1">Uncharacterized protein</fullName>
    </submittedName>
</protein>
<reference evidence="1 2" key="1">
    <citation type="submission" date="2011-01" db="EMBL/GenBank/DDBJ databases">
        <authorList>
            <person name="Weinstock G."/>
            <person name="Sodergren E."/>
            <person name="Clifton S."/>
            <person name="Fulton L."/>
            <person name="Fulton B."/>
            <person name="Courtney L."/>
            <person name="Fronick C."/>
            <person name="Harrison M."/>
            <person name="Strong C."/>
            <person name="Farmer C."/>
            <person name="Delahaunty K."/>
            <person name="Markovic C."/>
            <person name="Hall O."/>
            <person name="Minx P."/>
            <person name="Tomlinson C."/>
            <person name="Mitreva M."/>
            <person name="Hou S."/>
            <person name="Chen J."/>
            <person name="Wollam A."/>
            <person name="Pepin K.H."/>
            <person name="Johnson M."/>
            <person name="Bhonagiri V."/>
            <person name="Zhang X."/>
            <person name="Suruliraj S."/>
            <person name="Warren W."/>
            <person name="Chinwalla A."/>
            <person name="Mardis E.R."/>
            <person name="Wilson R.K."/>
        </authorList>
    </citation>
    <scope>NUCLEOTIDE SEQUENCE [LARGE SCALE GENOMIC DNA]</scope>
    <source>
        <strain evidence="1 2">YIT 12067</strain>
    </source>
</reference>
<dbReference type="Proteomes" id="UP000004923">
    <property type="component" value="Unassembled WGS sequence"/>
</dbReference>
<sequence length="66" mass="7633">MIKEVREVRAQSSICFSALPDVDVSGLLKEIIKENVYRKDYENLTIQLLEENISYDMAIEALKKID</sequence>
<dbReference type="OrthoDB" id="9780929at2"/>
<dbReference type="EMBL" id="AEVN01000102">
    <property type="protein sequence ID" value="EFY04113.1"/>
    <property type="molecule type" value="Genomic_DNA"/>
</dbReference>
<comment type="caution">
    <text evidence="1">The sequence shown here is derived from an EMBL/GenBank/DDBJ whole genome shotgun (WGS) entry which is preliminary data.</text>
</comment>
<evidence type="ECO:0000313" key="2">
    <source>
        <dbReference type="Proteomes" id="UP000004923"/>
    </source>
</evidence>
<proteinExistence type="predicted"/>
<dbReference type="AlphaFoldDB" id="E8LGF7"/>
<gene>
    <name evidence="1" type="ORF">HMPREF9443_01973</name>
</gene>
<accession>E8LGF7</accession>